<dbReference type="EMBL" id="MVHS01000025">
    <property type="protein sequence ID" value="ORA70119.1"/>
    <property type="molecule type" value="Genomic_DNA"/>
</dbReference>
<dbReference type="PANTHER" id="PTHR43689:SF8">
    <property type="entry name" value="ALPHA_BETA-HYDROLASES SUPERFAMILY PROTEIN"/>
    <property type="match status" value="1"/>
</dbReference>
<dbReference type="OrthoDB" id="1376138at2"/>
<dbReference type="Pfam" id="PF12697">
    <property type="entry name" value="Abhydrolase_6"/>
    <property type="match status" value="1"/>
</dbReference>
<sequence>MNYADQPQWRAIAAYLPEKYRLEPGTEPAEEWWEHRGHRIHLDTYRNPAAPVKVILFHGVGTNGRQMTTILGHPLSERGYETIAVDMPTFGLTEVAPGAIVTYDDWVRIGADLVELERARDDRPIVLYGLSAGGMLTYHVAAANRHVAGIVGMTFLDQRVQRVRVETAFDPVATGLLGSPTLAALSRTPARRVKLPMRLVSKMRTLVNNPAAKRACYADKTSAGNSATVAFLHSYMTYQPAVEPADFDVCPVLLTQPAADRWTPLQLSDPVIPAIHRVPVDTVLLDNAGHYPLEQPGLDQLVDAVDGFCAARASRD</sequence>
<reference evidence="2 3" key="1">
    <citation type="submission" date="2016-12" db="EMBL/GenBank/DDBJ databases">
        <title>The new phylogeny of genus Mycobacterium.</title>
        <authorList>
            <person name="Tortoli E."/>
            <person name="Trovato A."/>
            <person name="Cirillo D.M."/>
        </authorList>
    </citation>
    <scope>NUCLEOTIDE SEQUENCE [LARGE SCALE GENOMIC DNA]</scope>
    <source>
        <strain evidence="2 3">DSM 45130</strain>
    </source>
</reference>
<evidence type="ECO:0000259" key="1">
    <source>
        <dbReference type="Pfam" id="PF12697"/>
    </source>
</evidence>
<organism evidence="2 3">
    <name type="scientific">Mycolicibacterium insubricum</name>
    <dbReference type="NCBI Taxonomy" id="444597"/>
    <lineage>
        <taxon>Bacteria</taxon>
        <taxon>Bacillati</taxon>
        <taxon>Actinomycetota</taxon>
        <taxon>Actinomycetes</taxon>
        <taxon>Mycobacteriales</taxon>
        <taxon>Mycobacteriaceae</taxon>
        <taxon>Mycolicibacterium</taxon>
    </lineage>
</organism>
<keyword evidence="2" id="KW-0378">Hydrolase</keyword>
<comment type="caution">
    <text evidence="2">The sequence shown here is derived from an EMBL/GenBank/DDBJ whole genome shotgun (WGS) entry which is preliminary data.</text>
</comment>
<dbReference type="PANTHER" id="PTHR43689">
    <property type="entry name" value="HYDROLASE"/>
    <property type="match status" value="1"/>
</dbReference>
<gene>
    <name evidence="2" type="ORF">BST26_11880</name>
</gene>
<dbReference type="InterPro" id="IPR029058">
    <property type="entry name" value="AB_hydrolase_fold"/>
</dbReference>
<dbReference type="GO" id="GO:0016787">
    <property type="term" value="F:hydrolase activity"/>
    <property type="evidence" value="ECO:0007669"/>
    <property type="project" value="UniProtKB-KW"/>
</dbReference>
<protein>
    <submittedName>
        <fullName evidence="2">Alpha/beta hydrolase</fullName>
    </submittedName>
</protein>
<dbReference type="SUPFAM" id="SSF53474">
    <property type="entry name" value="alpha/beta-Hydrolases"/>
    <property type="match status" value="1"/>
</dbReference>
<proteinExistence type="predicted"/>
<evidence type="ECO:0000313" key="2">
    <source>
        <dbReference type="EMBL" id="ORA70119.1"/>
    </source>
</evidence>
<dbReference type="Proteomes" id="UP000192801">
    <property type="component" value="Unassembled WGS sequence"/>
</dbReference>
<keyword evidence="3" id="KW-1185">Reference proteome</keyword>
<name>A0A1X0DD64_9MYCO</name>
<evidence type="ECO:0000313" key="3">
    <source>
        <dbReference type="Proteomes" id="UP000192801"/>
    </source>
</evidence>
<dbReference type="AlphaFoldDB" id="A0A1X0DD64"/>
<dbReference type="Gene3D" id="3.40.50.1820">
    <property type="entry name" value="alpha/beta hydrolase"/>
    <property type="match status" value="1"/>
</dbReference>
<feature type="domain" description="AB hydrolase-1" evidence="1">
    <location>
        <begin position="54"/>
        <end position="296"/>
    </location>
</feature>
<accession>A0A1X0DD64</accession>
<dbReference type="InterPro" id="IPR000073">
    <property type="entry name" value="AB_hydrolase_1"/>
</dbReference>
<dbReference type="STRING" id="444597.BST26_11880"/>
<dbReference type="RefSeq" id="WP_083031187.1">
    <property type="nucleotide sequence ID" value="NZ_AP022618.1"/>
</dbReference>